<evidence type="ECO:0000313" key="1">
    <source>
        <dbReference type="EMBL" id="SHL38937.1"/>
    </source>
</evidence>
<reference evidence="1 2" key="1">
    <citation type="submission" date="2016-11" db="EMBL/GenBank/DDBJ databases">
        <authorList>
            <person name="Jaros S."/>
            <person name="Januszkiewicz K."/>
            <person name="Wedrychowicz H."/>
        </authorList>
    </citation>
    <scope>NUCLEOTIDE SEQUENCE [LARGE SCALE GENOMIC DNA]</scope>
    <source>
        <strain evidence="1 2">DSM 22153</strain>
    </source>
</reference>
<accession>A0A1M7A872</accession>
<name>A0A1M7A872_9HYPH</name>
<sequence>MSAVAHKTAERQLSRFPVLPGDTVTAWALSGISETFYPGEVALAEDRVNYRFINGFVDVGDLPCRVAVWKDIAKRKVDLETDWAVESINLPGFNRRLEFSDFWHRPTRLKRWCKTILEPARDGDVRFRVATCGGVHIWVDGVLAARFEPYSRNKEQQSDITLPLKASGSEVIMLSEDMAERDTNWYVELTLLGDQAVTSAIPSAADSEVIRELMALARDVRPVGEFCTGNPLVLTFDEAPVSAVEISAQVLPSVHRRGTPPILSAKTVLEAGQTSVEIHGLDGMAEAYHPLNLVFSVGETRVFRKIAFGLLRDVQPAKGEASLAGRKRAALRYSADHGDLRIGRALAILASGDGCTRLCRELIEYTMEAVDERRDCSDFVLVPLLWIYGEYRDQLPADLAETVKASILNYRYWVDEPGNDTMWFWSENHVLCFHVSQYLAGLMLPGERFETSGRLGKEQFDLATERLAKWFDSVESHGFAEWNSAAYYPIDFIGLLALQHWGEGEIASRADRLLTRLFKMIALHTLAGVPAGSMGRAYDKELRAGPCTELAPFAAVAFGLGWFNQGVAALPMFCAGNYEPPADLTALALPEAGQSVEAHYVQGYGHAGRLALYKSASVQLSASIDGEPGSKGHQQHILDVRFAGHAFARAWVNHPGEDDPWGHQRPSYWAGNGTMPRVGQFGDAALMLFDIPETHRIDFTHAYAPSDAFEATELHGNWLLLQSGRGYAALTPCKALEPVEKGPGQNREYRADGRKAGWVVLVGDLPDGGGLETVRSMLDGVKTSFDPSQMTLSLERPGRPVLTLNYLDGLTVGGKPHPFPHPDLEPLVSFGAAAVLGSDATDNS</sequence>
<evidence type="ECO:0000313" key="2">
    <source>
        <dbReference type="Proteomes" id="UP000186002"/>
    </source>
</evidence>
<dbReference type="AlphaFoldDB" id="A0A1M7A872"/>
<gene>
    <name evidence="1" type="ORF">SAMN05444272_0459</name>
</gene>
<protein>
    <submittedName>
        <fullName evidence="1">Uncharacterized protein</fullName>
    </submittedName>
</protein>
<organism evidence="1 2">
    <name type="scientific">Roseibium suaedae</name>
    <dbReference type="NCBI Taxonomy" id="735517"/>
    <lineage>
        <taxon>Bacteria</taxon>
        <taxon>Pseudomonadati</taxon>
        <taxon>Pseudomonadota</taxon>
        <taxon>Alphaproteobacteria</taxon>
        <taxon>Hyphomicrobiales</taxon>
        <taxon>Stappiaceae</taxon>
        <taxon>Roseibium</taxon>
    </lineage>
</organism>
<dbReference type="OrthoDB" id="1029638at2"/>
<dbReference type="EMBL" id="FRBW01000001">
    <property type="protein sequence ID" value="SHL38937.1"/>
    <property type="molecule type" value="Genomic_DNA"/>
</dbReference>
<keyword evidence="2" id="KW-1185">Reference proteome</keyword>
<dbReference type="Proteomes" id="UP000186002">
    <property type="component" value="Unassembled WGS sequence"/>
</dbReference>
<dbReference type="STRING" id="735517.SAMN05444272_0459"/>
<dbReference type="RefSeq" id="WP_073008270.1">
    <property type="nucleotide sequence ID" value="NZ_FRBW01000001.1"/>
</dbReference>
<proteinExistence type="predicted"/>